<comment type="cofactor">
    <cofactor evidence="1">
        <name>Co(2+)</name>
        <dbReference type="ChEBI" id="CHEBI:48828"/>
    </cofactor>
</comment>
<evidence type="ECO:0000256" key="1">
    <source>
        <dbReference type="ARBA" id="ARBA00001941"/>
    </source>
</evidence>
<evidence type="ECO:0000256" key="3">
    <source>
        <dbReference type="ARBA" id="ARBA00006247"/>
    </source>
</evidence>
<evidence type="ECO:0000259" key="8">
    <source>
        <dbReference type="Pfam" id="PF07687"/>
    </source>
</evidence>
<evidence type="ECO:0000256" key="6">
    <source>
        <dbReference type="ARBA" id="ARBA00022833"/>
    </source>
</evidence>
<evidence type="ECO:0000256" key="7">
    <source>
        <dbReference type="ARBA" id="ARBA00023285"/>
    </source>
</evidence>
<name>A0A1X6NDG0_9APHY</name>
<dbReference type="SUPFAM" id="SSF55031">
    <property type="entry name" value="Bacterial exopeptidase dimerisation domain"/>
    <property type="match status" value="1"/>
</dbReference>
<dbReference type="PANTHER" id="PTHR43808:SF32">
    <property type="entry name" value="ARGE_DAPE-RELATED DEACYLASE"/>
    <property type="match status" value="1"/>
</dbReference>
<keyword evidence="10" id="KW-1185">Reference proteome</keyword>
<sequence length="447" mass="47443">MTASGASYTISGSLTPAQIAAVRQAAAEVLPQCRDFLASLVRIDTTNPPGRNYLECAQLIGHTLASLGYAVEYVEVPAEQLPALAPAGEGLPRTNVIGRLRGTEGRKTLHANGHFDVVPIGTVEDWRYPPFGAEVHGGRMYGRGTSDMKGGIAAQIFAVEAIKRAGLKLKGNIEQSGVVDEETTGVRNAGMGFLVDNGYIKADEIDAIVITEPLNTTNVCCGHRGTIWGTVTFRGRLSHGSMPGLGVNALHHACAFVQLATSTLCPRLADRRDERVIPPEARMASLAFTQLRAGDNINTVPSVAAVSFDRRLVPGETLADARREIADVLAALKATPGFEDLRYEYAENYATEATWVDPEQPIAAVFRDAIQVVTGQEAGIVSSPGSDDQRFPVHSLSPPLNATIVYGPGYISEAHVANESIDIAGELQVGLEVMALAFAAFLGVDAA</sequence>
<dbReference type="STRING" id="670580.A0A1X6NDG0"/>
<dbReference type="InterPro" id="IPR002933">
    <property type="entry name" value="Peptidase_M20"/>
</dbReference>
<accession>A0A1X6NDG0</accession>
<dbReference type="Proteomes" id="UP000194127">
    <property type="component" value="Unassembled WGS sequence"/>
</dbReference>
<proteinExistence type="inferred from homology"/>
<dbReference type="Pfam" id="PF07687">
    <property type="entry name" value="M20_dimer"/>
    <property type="match status" value="1"/>
</dbReference>
<dbReference type="PANTHER" id="PTHR43808">
    <property type="entry name" value="ACETYLORNITHINE DEACETYLASE"/>
    <property type="match status" value="1"/>
</dbReference>
<dbReference type="EMBL" id="KZ110592">
    <property type="protein sequence ID" value="OSX66661.1"/>
    <property type="molecule type" value="Genomic_DNA"/>
</dbReference>
<dbReference type="InterPro" id="IPR011650">
    <property type="entry name" value="Peptidase_M20_dimer"/>
</dbReference>
<dbReference type="Gene3D" id="3.30.70.360">
    <property type="match status" value="1"/>
</dbReference>
<comment type="similarity">
    <text evidence="3">Belongs to the peptidase M20A family.</text>
</comment>
<dbReference type="AlphaFoldDB" id="A0A1X6NDG0"/>
<keyword evidence="7" id="KW-0170">Cobalt</keyword>
<dbReference type="InterPro" id="IPR050072">
    <property type="entry name" value="Peptidase_M20A"/>
</dbReference>
<dbReference type="InterPro" id="IPR036264">
    <property type="entry name" value="Bact_exopeptidase_dim_dom"/>
</dbReference>
<evidence type="ECO:0000313" key="9">
    <source>
        <dbReference type="EMBL" id="OSX66661.1"/>
    </source>
</evidence>
<organism evidence="9 10">
    <name type="scientific">Postia placenta MAD-698-R-SB12</name>
    <dbReference type="NCBI Taxonomy" id="670580"/>
    <lineage>
        <taxon>Eukaryota</taxon>
        <taxon>Fungi</taxon>
        <taxon>Dikarya</taxon>
        <taxon>Basidiomycota</taxon>
        <taxon>Agaricomycotina</taxon>
        <taxon>Agaricomycetes</taxon>
        <taxon>Polyporales</taxon>
        <taxon>Adustoporiaceae</taxon>
        <taxon>Rhodonia</taxon>
    </lineage>
</organism>
<dbReference type="GO" id="GO:0046872">
    <property type="term" value="F:metal ion binding"/>
    <property type="evidence" value="ECO:0007669"/>
    <property type="project" value="UniProtKB-KW"/>
</dbReference>
<comment type="cofactor">
    <cofactor evidence="2">
        <name>Zn(2+)</name>
        <dbReference type="ChEBI" id="CHEBI:29105"/>
    </cofactor>
</comment>
<dbReference type="OrthoDB" id="3064516at2759"/>
<dbReference type="SUPFAM" id="SSF53187">
    <property type="entry name" value="Zn-dependent exopeptidases"/>
    <property type="match status" value="1"/>
</dbReference>
<dbReference type="NCBIfam" id="TIGR01910">
    <property type="entry name" value="DapE-ArgE"/>
    <property type="match status" value="1"/>
</dbReference>
<protein>
    <recommendedName>
        <fullName evidence="8">Peptidase M20 dimerisation domain-containing protein</fullName>
    </recommendedName>
</protein>
<reference evidence="9 10" key="1">
    <citation type="submission" date="2017-04" db="EMBL/GenBank/DDBJ databases">
        <title>Genome Sequence of the Model Brown-Rot Fungus Postia placenta SB12.</title>
        <authorList>
            <consortium name="DOE Joint Genome Institute"/>
            <person name="Gaskell J."/>
            <person name="Kersten P."/>
            <person name="Larrondo L.F."/>
            <person name="Canessa P."/>
            <person name="Martinez D."/>
            <person name="Hibbett D."/>
            <person name="Schmoll M."/>
            <person name="Kubicek C.P."/>
            <person name="Martinez A.T."/>
            <person name="Yadav J."/>
            <person name="Master E."/>
            <person name="Magnuson J.K."/>
            <person name="James T."/>
            <person name="Yaver D."/>
            <person name="Berka R."/>
            <person name="Labutti K."/>
            <person name="Lipzen A."/>
            <person name="Aerts A."/>
            <person name="Barry K."/>
            <person name="Henrissat B."/>
            <person name="Blanchette R."/>
            <person name="Grigoriev I."/>
            <person name="Cullen D."/>
        </authorList>
    </citation>
    <scope>NUCLEOTIDE SEQUENCE [LARGE SCALE GENOMIC DNA]</scope>
    <source>
        <strain evidence="9 10">MAD-698-R-SB12</strain>
    </source>
</reference>
<evidence type="ECO:0000256" key="4">
    <source>
        <dbReference type="ARBA" id="ARBA00022723"/>
    </source>
</evidence>
<keyword evidence="4" id="KW-0479">Metal-binding</keyword>
<dbReference type="InterPro" id="IPR010182">
    <property type="entry name" value="ArgE/DapE"/>
</dbReference>
<evidence type="ECO:0000256" key="2">
    <source>
        <dbReference type="ARBA" id="ARBA00001947"/>
    </source>
</evidence>
<keyword evidence="6" id="KW-0862">Zinc</keyword>
<feature type="domain" description="Peptidase M20 dimerisation" evidence="8">
    <location>
        <begin position="222"/>
        <end position="332"/>
    </location>
</feature>
<evidence type="ECO:0000256" key="5">
    <source>
        <dbReference type="ARBA" id="ARBA00022801"/>
    </source>
</evidence>
<dbReference type="RefSeq" id="XP_024343455.1">
    <property type="nucleotide sequence ID" value="XM_024482569.1"/>
</dbReference>
<dbReference type="GO" id="GO:0016787">
    <property type="term" value="F:hydrolase activity"/>
    <property type="evidence" value="ECO:0007669"/>
    <property type="project" value="UniProtKB-KW"/>
</dbReference>
<dbReference type="Gene3D" id="3.40.630.10">
    <property type="entry name" value="Zn peptidases"/>
    <property type="match status" value="1"/>
</dbReference>
<evidence type="ECO:0000313" key="10">
    <source>
        <dbReference type="Proteomes" id="UP000194127"/>
    </source>
</evidence>
<dbReference type="Pfam" id="PF01546">
    <property type="entry name" value="Peptidase_M20"/>
    <property type="match status" value="1"/>
</dbReference>
<dbReference type="GeneID" id="36327518"/>
<gene>
    <name evidence="9" type="ORF">POSPLADRAFT_1073096</name>
</gene>
<keyword evidence="5" id="KW-0378">Hydrolase</keyword>